<dbReference type="AlphaFoldDB" id="A0A1I5VRZ4"/>
<dbReference type="OrthoDB" id="9815351at2"/>
<dbReference type="RefSeq" id="WP_092018241.1">
    <property type="nucleotide sequence ID" value="NZ_FOXH01000010.1"/>
</dbReference>
<proteinExistence type="predicted"/>
<dbReference type="CDD" id="cd03801">
    <property type="entry name" value="GT4_PimA-like"/>
    <property type="match status" value="1"/>
</dbReference>
<name>A0A1I5VRZ4_9BACT</name>
<organism evidence="1 2">
    <name type="scientific">Pseudarcicella hirudinis</name>
    <dbReference type="NCBI Taxonomy" id="1079859"/>
    <lineage>
        <taxon>Bacteria</taxon>
        <taxon>Pseudomonadati</taxon>
        <taxon>Bacteroidota</taxon>
        <taxon>Cytophagia</taxon>
        <taxon>Cytophagales</taxon>
        <taxon>Flectobacillaceae</taxon>
        <taxon>Pseudarcicella</taxon>
    </lineage>
</organism>
<protein>
    <submittedName>
        <fullName evidence="1">Glycosyltransferase involved in cell wall bisynthesis</fullName>
    </submittedName>
</protein>
<accession>A0A1I5VRZ4</accession>
<dbReference type="SUPFAM" id="SSF53756">
    <property type="entry name" value="UDP-Glycosyltransferase/glycogen phosphorylase"/>
    <property type="match status" value="1"/>
</dbReference>
<dbReference type="Proteomes" id="UP000199306">
    <property type="component" value="Unassembled WGS sequence"/>
</dbReference>
<dbReference type="GO" id="GO:0016740">
    <property type="term" value="F:transferase activity"/>
    <property type="evidence" value="ECO:0007669"/>
    <property type="project" value="UniProtKB-KW"/>
</dbReference>
<evidence type="ECO:0000313" key="1">
    <source>
        <dbReference type="EMBL" id="SFQ10338.1"/>
    </source>
</evidence>
<keyword evidence="2" id="KW-1185">Reference proteome</keyword>
<dbReference type="STRING" id="1079859.SAMN04515674_11031"/>
<sequence length="363" mass="42776">MRILFLPKYSISGPSSRYRIYQYLQLFGSEDIEFTVLPLLDDEYISNLYNGNNNINLKLAYAYLKRFLKILLKRRDYDLIFLEKEFFPFMPDFIILFKLLGIKYIVDYDDAIFHNYDKSRSKLVRFFFQNKISNVIKNAEYVICGSPYLTNFAMKYSKNVIEIPTSINFQRYQQRRLVNSNKEKFVIGWIGSKTTSKHLLEIKDALLDFFLEIECEIHLIGFDENLINEFDKRIPVKLIKWNSETEIEEMCKFSVGVMPLPEQSFEQGKCGFKLVQYMACGLATISTPLEANVKIDNGNGNLFAAKKEEWVDAFKEMYLNREKYLEVGKKNIRTIKHLYSVESNVEKYVDTFKKCLVSKRSDI</sequence>
<reference evidence="1 2" key="1">
    <citation type="submission" date="2016-10" db="EMBL/GenBank/DDBJ databases">
        <authorList>
            <person name="de Groot N.N."/>
        </authorList>
    </citation>
    <scope>NUCLEOTIDE SEQUENCE [LARGE SCALE GENOMIC DNA]</scope>
    <source>
        <strain evidence="2">E92,LMG 26720,CCM 7988</strain>
    </source>
</reference>
<dbReference type="Pfam" id="PF13692">
    <property type="entry name" value="Glyco_trans_1_4"/>
    <property type="match status" value="1"/>
</dbReference>
<gene>
    <name evidence="1" type="ORF">SAMN04515674_11031</name>
</gene>
<evidence type="ECO:0000313" key="2">
    <source>
        <dbReference type="Proteomes" id="UP000199306"/>
    </source>
</evidence>
<keyword evidence="1" id="KW-0808">Transferase</keyword>
<dbReference type="EMBL" id="FOXH01000010">
    <property type="protein sequence ID" value="SFQ10338.1"/>
    <property type="molecule type" value="Genomic_DNA"/>
</dbReference>
<dbReference type="Gene3D" id="3.40.50.2000">
    <property type="entry name" value="Glycogen Phosphorylase B"/>
    <property type="match status" value="2"/>
</dbReference>